<dbReference type="InParanoid" id="A0A0C3NV72"/>
<proteinExistence type="predicted"/>
<organism evidence="1 2">
    <name type="scientific">Pisolithus tinctorius Marx 270</name>
    <dbReference type="NCBI Taxonomy" id="870435"/>
    <lineage>
        <taxon>Eukaryota</taxon>
        <taxon>Fungi</taxon>
        <taxon>Dikarya</taxon>
        <taxon>Basidiomycota</taxon>
        <taxon>Agaricomycotina</taxon>
        <taxon>Agaricomycetes</taxon>
        <taxon>Agaricomycetidae</taxon>
        <taxon>Boletales</taxon>
        <taxon>Sclerodermatineae</taxon>
        <taxon>Pisolithaceae</taxon>
        <taxon>Pisolithus</taxon>
    </lineage>
</organism>
<evidence type="ECO:0000313" key="1">
    <source>
        <dbReference type="EMBL" id="KIO04775.1"/>
    </source>
</evidence>
<name>A0A0C3NV72_PISTI</name>
<dbReference type="AlphaFoldDB" id="A0A0C3NV72"/>
<protein>
    <submittedName>
        <fullName evidence="1">Uncharacterized protein</fullName>
    </submittedName>
</protein>
<accession>A0A0C3NV72</accession>
<dbReference type="HOGENOM" id="CLU_1845909_0_0_1"/>
<keyword evidence="2" id="KW-1185">Reference proteome</keyword>
<dbReference type="EMBL" id="KN831969">
    <property type="protein sequence ID" value="KIO04775.1"/>
    <property type="molecule type" value="Genomic_DNA"/>
</dbReference>
<dbReference type="Proteomes" id="UP000054217">
    <property type="component" value="Unassembled WGS sequence"/>
</dbReference>
<evidence type="ECO:0000313" key="2">
    <source>
        <dbReference type="Proteomes" id="UP000054217"/>
    </source>
</evidence>
<reference evidence="2" key="2">
    <citation type="submission" date="2015-01" db="EMBL/GenBank/DDBJ databases">
        <title>Evolutionary Origins and Diversification of the Mycorrhizal Mutualists.</title>
        <authorList>
            <consortium name="DOE Joint Genome Institute"/>
            <consortium name="Mycorrhizal Genomics Consortium"/>
            <person name="Kohler A."/>
            <person name="Kuo A."/>
            <person name="Nagy L.G."/>
            <person name="Floudas D."/>
            <person name="Copeland A."/>
            <person name="Barry K.W."/>
            <person name="Cichocki N."/>
            <person name="Veneault-Fourrey C."/>
            <person name="LaButti K."/>
            <person name="Lindquist E.A."/>
            <person name="Lipzen A."/>
            <person name="Lundell T."/>
            <person name="Morin E."/>
            <person name="Murat C."/>
            <person name="Riley R."/>
            <person name="Ohm R."/>
            <person name="Sun H."/>
            <person name="Tunlid A."/>
            <person name="Henrissat B."/>
            <person name="Grigoriev I.V."/>
            <person name="Hibbett D.S."/>
            <person name="Martin F."/>
        </authorList>
    </citation>
    <scope>NUCLEOTIDE SEQUENCE [LARGE SCALE GENOMIC DNA]</scope>
    <source>
        <strain evidence="2">Marx 270</strain>
    </source>
</reference>
<reference evidence="1 2" key="1">
    <citation type="submission" date="2014-04" db="EMBL/GenBank/DDBJ databases">
        <authorList>
            <consortium name="DOE Joint Genome Institute"/>
            <person name="Kuo A."/>
            <person name="Kohler A."/>
            <person name="Costa M.D."/>
            <person name="Nagy L.G."/>
            <person name="Floudas D."/>
            <person name="Copeland A."/>
            <person name="Barry K.W."/>
            <person name="Cichocki N."/>
            <person name="Veneault-Fourrey C."/>
            <person name="LaButti K."/>
            <person name="Lindquist E.A."/>
            <person name="Lipzen A."/>
            <person name="Lundell T."/>
            <person name="Morin E."/>
            <person name="Murat C."/>
            <person name="Sun H."/>
            <person name="Tunlid A."/>
            <person name="Henrissat B."/>
            <person name="Grigoriev I.V."/>
            <person name="Hibbett D.S."/>
            <person name="Martin F."/>
            <person name="Nordberg H.P."/>
            <person name="Cantor M.N."/>
            <person name="Hua S.X."/>
        </authorList>
    </citation>
    <scope>NUCLEOTIDE SEQUENCE [LARGE SCALE GENOMIC DNA]</scope>
    <source>
        <strain evidence="1 2">Marx 270</strain>
    </source>
</reference>
<sequence length="139" mass="15444">MTAPPQCAVSLCCRNFEKRVARLTSAQNHWSAEARLSGFHSFTLLRFGRCPTGPSRHPSCGWQESSGRRREVALMGGTISKTWVRSVNAHSLASYTFWPCAHLHTLASPLTGATSAHSTPIWKNKNTVHKRPRAVKSFK</sequence>
<gene>
    <name evidence="1" type="ORF">M404DRAFT_539862</name>
</gene>